<sequence length="133" mass="14406">MPNPNYNQPYDSNAPYQTNTVGGVRPSEQHSSASHGYQPPSGPPPPGTAPRKTATFQEADFVPASERGEQREAIEQFELTRQKPESEADRNVATLQQEYPGIDGSLIAALYGDSNSLAATREMLQEIASQSQG</sequence>
<dbReference type="OrthoDB" id="20105at2759"/>
<feature type="region of interest" description="Disordered" evidence="1">
    <location>
        <begin position="1"/>
        <end position="52"/>
    </location>
</feature>
<organism evidence="3">
    <name type="scientific">Dissoconium aciculare CBS 342.82</name>
    <dbReference type="NCBI Taxonomy" id="1314786"/>
    <lineage>
        <taxon>Eukaryota</taxon>
        <taxon>Fungi</taxon>
        <taxon>Dikarya</taxon>
        <taxon>Ascomycota</taxon>
        <taxon>Pezizomycotina</taxon>
        <taxon>Dothideomycetes</taxon>
        <taxon>Dothideomycetidae</taxon>
        <taxon>Mycosphaerellales</taxon>
        <taxon>Dissoconiaceae</taxon>
        <taxon>Dissoconium</taxon>
    </lineage>
</organism>
<keyword evidence="2" id="KW-1185">Reference proteome</keyword>
<reference evidence="3" key="3">
    <citation type="submission" date="2025-08" db="UniProtKB">
        <authorList>
            <consortium name="RefSeq"/>
        </authorList>
    </citation>
    <scope>IDENTIFICATION</scope>
    <source>
        <strain evidence="3">CBS 342.82</strain>
    </source>
</reference>
<name>A0A6J3LZ87_9PEZI</name>
<protein>
    <submittedName>
        <fullName evidence="3">Uncharacterized protein</fullName>
    </submittedName>
</protein>
<reference evidence="3" key="2">
    <citation type="submission" date="2020-04" db="EMBL/GenBank/DDBJ databases">
        <authorList>
            <consortium name="NCBI Genome Project"/>
        </authorList>
    </citation>
    <scope>NUCLEOTIDE SEQUENCE</scope>
    <source>
        <strain evidence="3">CBS 342.82</strain>
    </source>
</reference>
<feature type="compositionally biased region" description="Polar residues" evidence="1">
    <location>
        <begin position="1"/>
        <end position="21"/>
    </location>
</feature>
<dbReference type="AlphaFoldDB" id="A0A6J3LZ87"/>
<evidence type="ECO:0000313" key="3">
    <source>
        <dbReference type="RefSeq" id="XP_033458107.1"/>
    </source>
</evidence>
<proteinExistence type="predicted"/>
<accession>A0A6J3LZ87</accession>
<dbReference type="Proteomes" id="UP000504637">
    <property type="component" value="Unplaced"/>
</dbReference>
<reference evidence="3" key="1">
    <citation type="submission" date="2020-01" db="EMBL/GenBank/DDBJ databases">
        <authorList>
            <consortium name="DOE Joint Genome Institute"/>
            <person name="Haridas S."/>
            <person name="Albert R."/>
            <person name="Binder M."/>
            <person name="Bloem J."/>
            <person name="Labutti K."/>
            <person name="Salamov A."/>
            <person name="Andreopoulos B."/>
            <person name="Baker S.E."/>
            <person name="Barry K."/>
            <person name="Bills G."/>
            <person name="Bluhm B.H."/>
            <person name="Cannon C."/>
            <person name="Castanera R."/>
            <person name="Culley D.E."/>
            <person name="Daum C."/>
            <person name="Ezra D."/>
            <person name="Gonzalez J.B."/>
            <person name="Henrissat B."/>
            <person name="Kuo A."/>
            <person name="Liang C."/>
            <person name="Lipzen A."/>
            <person name="Lutzoni F."/>
            <person name="Magnuson J."/>
            <person name="Mondo S."/>
            <person name="Nolan M."/>
            <person name="Ohm R."/>
            <person name="Pangilinan J."/>
            <person name="Park H.-J."/>
            <person name="Ramirez L."/>
            <person name="Alfaro M."/>
            <person name="Sun H."/>
            <person name="Tritt A."/>
            <person name="Yoshinaga Y."/>
            <person name="Zwiers L.-H."/>
            <person name="Turgeon B.G."/>
            <person name="Goodwin S.B."/>
            <person name="Spatafora J.W."/>
            <person name="Crous P.W."/>
            <person name="Grigoriev I.V."/>
        </authorList>
    </citation>
    <scope>NUCLEOTIDE SEQUENCE</scope>
    <source>
        <strain evidence="3">CBS 342.82</strain>
    </source>
</reference>
<dbReference type="RefSeq" id="XP_033458107.1">
    <property type="nucleotide sequence ID" value="XM_033605297.1"/>
</dbReference>
<evidence type="ECO:0000313" key="2">
    <source>
        <dbReference type="Proteomes" id="UP000504637"/>
    </source>
</evidence>
<dbReference type="GeneID" id="54363097"/>
<evidence type="ECO:0000256" key="1">
    <source>
        <dbReference type="SAM" id="MobiDB-lite"/>
    </source>
</evidence>
<gene>
    <name evidence="3" type="ORF">K489DRAFT_382108</name>
</gene>